<accession>S8FJN3</accession>
<dbReference type="STRING" id="743788.S8FJN3"/>
<organism evidence="2 3">
    <name type="scientific">Fomitopsis schrenkii</name>
    <name type="common">Brown rot fungus</name>
    <dbReference type="NCBI Taxonomy" id="2126942"/>
    <lineage>
        <taxon>Eukaryota</taxon>
        <taxon>Fungi</taxon>
        <taxon>Dikarya</taxon>
        <taxon>Basidiomycota</taxon>
        <taxon>Agaricomycotina</taxon>
        <taxon>Agaricomycetes</taxon>
        <taxon>Polyporales</taxon>
        <taxon>Fomitopsis</taxon>
    </lineage>
</organism>
<keyword evidence="3" id="KW-1185">Reference proteome</keyword>
<evidence type="ECO:0000256" key="1">
    <source>
        <dbReference type="SAM" id="MobiDB-lite"/>
    </source>
</evidence>
<feature type="compositionally biased region" description="Gly residues" evidence="1">
    <location>
        <begin position="284"/>
        <end position="295"/>
    </location>
</feature>
<feature type="region of interest" description="Disordered" evidence="1">
    <location>
        <begin position="254"/>
        <end position="305"/>
    </location>
</feature>
<dbReference type="EMBL" id="KE504140">
    <property type="protein sequence ID" value="EPT01616.1"/>
    <property type="molecule type" value="Genomic_DNA"/>
</dbReference>
<evidence type="ECO:0000313" key="2">
    <source>
        <dbReference type="EMBL" id="EPT01616.1"/>
    </source>
</evidence>
<evidence type="ECO:0000313" key="3">
    <source>
        <dbReference type="Proteomes" id="UP000015241"/>
    </source>
</evidence>
<sequence length="305" mass="33419">MATGWKDSGFPRCLVATAGQGACDPGESARRDMQKDTITKLFGFTPRILQAQAVSTSGKRNGNPPCNLVQASDWNEIRRLLLAKCVSVRGGPTLFFFPIDPPFPSLMAIFGKPEAFAESGPALATNIRSRLFKPLYYDRITTIFQRALELPGAATDLTPNDLAGIMLNSITTREVVRRWKGTDVPLVVIYCDVPTTNENTWHAIRNIFRGARLGTAVTGHPVLYMDPLKCGVCRGVDHDTLMCILPSLRHWFGPRPNGNSDDDNTVNEEPPASYTLNAQRGQRGLTGRGRGGGRSGQSNRRGGYR</sequence>
<reference evidence="2 3" key="1">
    <citation type="journal article" date="2012" name="Science">
        <title>The Paleozoic origin of enzymatic lignin decomposition reconstructed from 31 fungal genomes.</title>
        <authorList>
            <person name="Floudas D."/>
            <person name="Binder M."/>
            <person name="Riley R."/>
            <person name="Barry K."/>
            <person name="Blanchette R.A."/>
            <person name="Henrissat B."/>
            <person name="Martinez A.T."/>
            <person name="Otillar R."/>
            <person name="Spatafora J.W."/>
            <person name="Yadav J.S."/>
            <person name="Aerts A."/>
            <person name="Benoit I."/>
            <person name="Boyd A."/>
            <person name="Carlson A."/>
            <person name="Copeland A."/>
            <person name="Coutinho P.M."/>
            <person name="de Vries R.P."/>
            <person name="Ferreira P."/>
            <person name="Findley K."/>
            <person name="Foster B."/>
            <person name="Gaskell J."/>
            <person name="Glotzer D."/>
            <person name="Gorecki P."/>
            <person name="Heitman J."/>
            <person name="Hesse C."/>
            <person name="Hori C."/>
            <person name="Igarashi K."/>
            <person name="Jurgens J.A."/>
            <person name="Kallen N."/>
            <person name="Kersten P."/>
            <person name="Kohler A."/>
            <person name="Kuees U."/>
            <person name="Kumar T.K.A."/>
            <person name="Kuo A."/>
            <person name="LaButti K."/>
            <person name="Larrondo L.F."/>
            <person name="Lindquist E."/>
            <person name="Ling A."/>
            <person name="Lombard V."/>
            <person name="Lucas S."/>
            <person name="Lundell T."/>
            <person name="Martin R."/>
            <person name="McLaughlin D.J."/>
            <person name="Morgenstern I."/>
            <person name="Morin E."/>
            <person name="Murat C."/>
            <person name="Nagy L.G."/>
            <person name="Nolan M."/>
            <person name="Ohm R.A."/>
            <person name="Patyshakuliyeva A."/>
            <person name="Rokas A."/>
            <person name="Ruiz-Duenas F.J."/>
            <person name="Sabat G."/>
            <person name="Salamov A."/>
            <person name="Samejima M."/>
            <person name="Schmutz J."/>
            <person name="Slot J.C."/>
            <person name="St John F."/>
            <person name="Stenlid J."/>
            <person name="Sun H."/>
            <person name="Sun S."/>
            <person name="Syed K."/>
            <person name="Tsang A."/>
            <person name="Wiebenga A."/>
            <person name="Young D."/>
            <person name="Pisabarro A."/>
            <person name="Eastwood D.C."/>
            <person name="Martin F."/>
            <person name="Cullen D."/>
            <person name="Grigoriev I.V."/>
            <person name="Hibbett D.S."/>
        </authorList>
    </citation>
    <scope>NUCLEOTIDE SEQUENCE</scope>
    <source>
        <strain evidence="3">FP-58527</strain>
    </source>
</reference>
<protein>
    <submittedName>
        <fullName evidence="2">Uncharacterized protein</fullName>
    </submittedName>
</protein>
<proteinExistence type="predicted"/>
<dbReference type="HOGENOM" id="CLU_912258_0_0_1"/>
<name>S8FJN3_FOMSC</name>
<feature type="compositionally biased region" description="Low complexity" evidence="1">
    <location>
        <begin position="296"/>
        <end position="305"/>
    </location>
</feature>
<dbReference type="InParanoid" id="S8FJN3"/>
<dbReference type="Proteomes" id="UP000015241">
    <property type="component" value="Unassembled WGS sequence"/>
</dbReference>
<gene>
    <name evidence="2" type="ORF">FOMPIDRAFT_1048511</name>
</gene>
<dbReference type="OrthoDB" id="2758679at2759"/>
<dbReference type="AlphaFoldDB" id="S8FJN3"/>